<dbReference type="Pfam" id="PF00176">
    <property type="entry name" value="SNF2-rel_dom"/>
    <property type="match status" value="1"/>
</dbReference>
<dbReference type="SMART" id="SM00490">
    <property type="entry name" value="HELICc"/>
    <property type="match status" value="1"/>
</dbReference>
<name>A0AB34G8M9_9HYPO</name>
<dbReference type="InterPro" id="IPR049730">
    <property type="entry name" value="SNF2/RAD54-like_C"/>
</dbReference>
<dbReference type="PANTHER" id="PTHR45626">
    <property type="entry name" value="TRANSCRIPTION TERMINATION FACTOR 2-RELATED"/>
    <property type="match status" value="1"/>
</dbReference>
<evidence type="ECO:0000313" key="9">
    <source>
        <dbReference type="Proteomes" id="UP001163105"/>
    </source>
</evidence>
<dbReference type="PROSITE" id="PS51194">
    <property type="entry name" value="HELICASE_CTER"/>
    <property type="match status" value="1"/>
</dbReference>
<dbReference type="Proteomes" id="UP001163105">
    <property type="component" value="Unassembled WGS sequence"/>
</dbReference>
<keyword evidence="4" id="KW-0067">ATP-binding</keyword>
<accession>A0AB34G8M9</accession>
<evidence type="ECO:0000256" key="3">
    <source>
        <dbReference type="ARBA" id="ARBA00022801"/>
    </source>
</evidence>
<dbReference type="Gene3D" id="3.40.50.300">
    <property type="entry name" value="P-loop containing nucleotide triphosphate hydrolases"/>
    <property type="match status" value="1"/>
</dbReference>
<keyword evidence="9" id="KW-1185">Reference proteome</keyword>
<dbReference type="PROSITE" id="PS00690">
    <property type="entry name" value="DEAH_ATP_HELICASE"/>
    <property type="match status" value="1"/>
</dbReference>
<dbReference type="SUPFAM" id="SSF52540">
    <property type="entry name" value="P-loop containing nucleoside triphosphate hydrolases"/>
    <property type="match status" value="1"/>
</dbReference>
<feature type="domain" description="Helicase C-terminal" evidence="7">
    <location>
        <begin position="285"/>
        <end position="449"/>
    </location>
</feature>
<proteinExistence type="predicted"/>
<dbReference type="GO" id="GO:0008094">
    <property type="term" value="F:ATP-dependent activity, acting on DNA"/>
    <property type="evidence" value="ECO:0007669"/>
    <property type="project" value="TreeGrafter"/>
</dbReference>
<dbReference type="GO" id="GO:0005634">
    <property type="term" value="C:nucleus"/>
    <property type="evidence" value="ECO:0007669"/>
    <property type="project" value="UniProtKB-SubCell"/>
</dbReference>
<dbReference type="Gene3D" id="3.40.50.10810">
    <property type="entry name" value="Tandem AAA-ATPase domain"/>
    <property type="match status" value="1"/>
</dbReference>
<keyword evidence="8" id="KW-0482">Metalloprotease</keyword>
<dbReference type="AlphaFoldDB" id="A0AB34G8M9"/>
<keyword evidence="2" id="KW-0547">Nucleotide-binding</keyword>
<dbReference type="InterPro" id="IPR000330">
    <property type="entry name" value="SNF2_N"/>
</dbReference>
<keyword evidence="8" id="KW-0645">Protease</keyword>
<gene>
    <name evidence="8" type="ORF">O9K51_02046</name>
</gene>
<dbReference type="InterPro" id="IPR038718">
    <property type="entry name" value="SNF2-like_sf"/>
</dbReference>
<dbReference type="InterPro" id="IPR014001">
    <property type="entry name" value="Helicase_ATP-bd"/>
</dbReference>
<sequence>MARNGRTSAATSTAKTSPLVGNAWARVVLDEAHRIKNPSSRIFQDVCSLDAESRWCLTGTPIQNRLDDFGSLLKFVRIHPFETGRCFYSKIVEPIKEGRQEGFVMLRKVVSATCLRRTKAAYATMLNLPPKRELVERVTLGRKDRELYDFFKRFSYLTAGLDKTSRTKSAPYILVLISMLRLICDHGKALLPKSALAAWENRDESALTLEMLEANVKRCVSCSCEIEGLITAELNAEVLVCGHWLLALERPEVRGNYTPPRSQISRAEPSRPRYPRSPKVEPSPKVEALLRNIEQRRIRPGGGRMPNKSVIFSYWSKMLDLIGAALTEKGWKFRRIDGQSSLLQRKQALAVFSSDSECNIMLATIGAAGEGIDFTAANSVHIVEPHWNPMAEAQAVDRVHRIGQEQDVDVVRYIVNDSIELYVNWVQMEKIRLITKSLSTSEPESENVDEARWMKLLKFLE</sequence>
<dbReference type="InterPro" id="IPR001650">
    <property type="entry name" value="Helicase_C-like"/>
</dbReference>
<dbReference type="GO" id="GO:0005524">
    <property type="term" value="F:ATP binding"/>
    <property type="evidence" value="ECO:0007669"/>
    <property type="project" value="UniProtKB-KW"/>
</dbReference>
<evidence type="ECO:0000259" key="6">
    <source>
        <dbReference type="PROSITE" id="PS51192"/>
    </source>
</evidence>
<evidence type="ECO:0000256" key="2">
    <source>
        <dbReference type="ARBA" id="ARBA00022741"/>
    </source>
</evidence>
<dbReference type="GO" id="GO:0008237">
    <property type="term" value="F:metallopeptidase activity"/>
    <property type="evidence" value="ECO:0007669"/>
    <property type="project" value="UniProtKB-KW"/>
</dbReference>
<dbReference type="Pfam" id="PF00271">
    <property type="entry name" value="Helicase_C"/>
    <property type="match status" value="1"/>
</dbReference>
<evidence type="ECO:0000256" key="4">
    <source>
        <dbReference type="ARBA" id="ARBA00022840"/>
    </source>
</evidence>
<dbReference type="InterPro" id="IPR002464">
    <property type="entry name" value="DNA/RNA_helicase_DEAH_CS"/>
</dbReference>
<evidence type="ECO:0000259" key="7">
    <source>
        <dbReference type="PROSITE" id="PS51194"/>
    </source>
</evidence>
<dbReference type="PANTHER" id="PTHR45626:SF52">
    <property type="entry name" value="SINGLE-STRANDED DNA-DEPENDENT ATPASE (EUROFUNG)"/>
    <property type="match status" value="1"/>
</dbReference>
<feature type="region of interest" description="Disordered" evidence="5">
    <location>
        <begin position="257"/>
        <end position="282"/>
    </location>
</feature>
<reference evidence="8" key="1">
    <citation type="submission" date="2023-01" db="EMBL/GenBank/DDBJ databases">
        <title>The growth and conidiation of Purpureocillium lavendulum are regulated by nitrogen source and histone H3K14 acetylation.</title>
        <authorList>
            <person name="Tang P."/>
            <person name="Han J."/>
            <person name="Zhang C."/>
            <person name="Tang P."/>
            <person name="Qi F."/>
            <person name="Zhang K."/>
            <person name="Liang L."/>
        </authorList>
    </citation>
    <scope>NUCLEOTIDE SEQUENCE</scope>
    <source>
        <strain evidence="8">YMF1.00683</strain>
    </source>
</reference>
<feature type="domain" description="Helicase ATP-binding" evidence="6">
    <location>
        <begin position="1"/>
        <end position="79"/>
    </location>
</feature>
<dbReference type="EMBL" id="JAQHRD010000001">
    <property type="protein sequence ID" value="KAJ6447271.1"/>
    <property type="molecule type" value="Genomic_DNA"/>
</dbReference>
<keyword evidence="3" id="KW-0378">Hydrolase</keyword>
<protein>
    <submittedName>
        <fullName evidence="8">Metalloprotease protein</fullName>
    </submittedName>
</protein>
<dbReference type="GO" id="GO:0006281">
    <property type="term" value="P:DNA repair"/>
    <property type="evidence" value="ECO:0007669"/>
    <property type="project" value="TreeGrafter"/>
</dbReference>
<dbReference type="PROSITE" id="PS51192">
    <property type="entry name" value="HELICASE_ATP_BIND_1"/>
    <property type="match status" value="1"/>
</dbReference>
<dbReference type="CDD" id="cd18793">
    <property type="entry name" value="SF2_C_SNF"/>
    <property type="match status" value="1"/>
</dbReference>
<organism evidence="8 9">
    <name type="scientific">Purpureocillium lavendulum</name>
    <dbReference type="NCBI Taxonomy" id="1247861"/>
    <lineage>
        <taxon>Eukaryota</taxon>
        <taxon>Fungi</taxon>
        <taxon>Dikarya</taxon>
        <taxon>Ascomycota</taxon>
        <taxon>Pezizomycotina</taxon>
        <taxon>Sordariomycetes</taxon>
        <taxon>Hypocreomycetidae</taxon>
        <taxon>Hypocreales</taxon>
        <taxon>Ophiocordycipitaceae</taxon>
        <taxon>Purpureocillium</taxon>
    </lineage>
</organism>
<evidence type="ECO:0000256" key="5">
    <source>
        <dbReference type="SAM" id="MobiDB-lite"/>
    </source>
</evidence>
<evidence type="ECO:0000313" key="8">
    <source>
        <dbReference type="EMBL" id="KAJ6447271.1"/>
    </source>
</evidence>
<comment type="subcellular location">
    <subcellularLocation>
        <location evidence="1">Nucleus</location>
    </subcellularLocation>
</comment>
<comment type="caution">
    <text evidence="8">The sequence shown here is derived from an EMBL/GenBank/DDBJ whole genome shotgun (WGS) entry which is preliminary data.</text>
</comment>
<dbReference type="InterPro" id="IPR050628">
    <property type="entry name" value="SNF2_RAD54_helicase_TF"/>
</dbReference>
<evidence type="ECO:0000256" key="1">
    <source>
        <dbReference type="ARBA" id="ARBA00004123"/>
    </source>
</evidence>
<dbReference type="InterPro" id="IPR027417">
    <property type="entry name" value="P-loop_NTPase"/>
</dbReference>